<feature type="region of interest" description="Disordered" evidence="1">
    <location>
        <begin position="1"/>
        <end position="20"/>
    </location>
</feature>
<name>A0A841GXC8_9BACT</name>
<organism evidence="2 3">
    <name type="scientific">Longimicrobium terrae</name>
    <dbReference type="NCBI Taxonomy" id="1639882"/>
    <lineage>
        <taxon>Bacteria</taxon>
        <taxon>Pseudomonadati</taxon>
        <taxon>Gemmatimonadota</taxon>
        <taxon>Longimicrobiia</taxon>
        <taxon>Longimicrobiales</taxon>
        <taxon>Longimicrobiaceae</taxon>
        <taxon>Longimicrobium</taxon>
    </lineage>
</organism>
<proteinExistence type="predicted"/>
<sequence length="135" mass="15130">MNRTDEAVTTDETPMNQPPGWYVLPKPGGGWRVHDGGTPAPAAVFDRKTDAIAFARRQAACPCASNGGSARKPVVIFNRPRKLSPDEMNARYEGYDFRLPRPTPPGGRSFRGPRRKYWMSDDFDELPAEIAEFFE</sequence>
<dbReference type="RefSeq" id="WP_170039591.1">
    <property type="nucleotide sequence ID" value="NZ_JABDTL010000002.1"/>
</dbReference>
<gene>
    <name evidence="2" type="ORF">HNQ61_001583</name>
</gene>
<keyword evidence="3" id="KW-1185">Reference proteome</keyword>
<evidence type="ECO:0000256" key="1">
    <source>
        <dbReference type="SAM" id="MobiDB-lite"/>
    </source>
</evidence>
<dbReference type="AlphaFoldDB" id="A0A841GXC8"/>
<protein>
    <recommendedName>
        <fullName evidence="4">DUF2188 domain-containing protein</fullName>
    </recommendedName>
</protein>
<evidence type="ECO:0008006" key="4">
    <source>
        <dbReference type="Google" id="ProtNLM"/>
    </source>
</evidence>
<dbReference type="Proteomes" id="UP000582837">
    <property type="component" value="Unassembled WGS sequence"/>
</dbReference>
<comment type="caution">
    <text evidence="2">The sequence shown here is derived from an EMBL/GenBank/DDBJ whole genome shotgun (WGS) entry which is preliminary data.</text>
</comment>
<accession>A0A841GXC8</accession>
<evidence type="ECO:0000313" key="3">
    <source>
        <dbReference type="Proteomes" id="UP000582837"/>
    </source>
</evidence>
<dbReference type="EMBL" id="JACHIA010000003">
    <property type="protein sequence ID" value="MBB6069966.1"/>
    <property type="molecule type" value="Genomic_DNA"/>
</dbReference>
<dbReference type="InterPro" id="IPR018691">
    <property type="entry name" value="DUF2188"/>
</dbReference>
<evidence type="ECO:0000313" key="2">
    <source>
        <dbReference type="EMBL" id="MBB6069966.1"/>
    </source>
</evidence>
<reference evidence="2 3" key="1">
    <citation type="submission" date="2020-08" db="EMBL/GenBank/DDBJ databases">
        <title>Genomic Encyclopedia of Type Strains, Phase IV (KMG-IV): sequencing the most valuable type-strain genomes for metagenomic binning, comparative biology and taxonomic classification.</title>
        <authorList>
            <person name="Goeker M."/>
        </authorList>
    </citation>
    <scope>NUCLEOTIDE SEQUENCE [LARGE SCALE GENOMIC DNA]</scope>
    <source>
        <strain evidence="2 3">DSM 29007</strain>
    </source>
</reference>
<dbReference type="Pfam" id="PF09954">
    <property type="entry name" value="DUF2188"/>
    <property type="match status" value="1"/>
</dbReference>
<feature type="region of interest" description="Disordered" evidence="1">
    <location>
        <begin position="95"/>
        <end position="114"/>
    </location>
</feature>